<evidence type="ECO:0000256" key="1">
    <source>
        <dbReference type="ARBA" id="ARBA00012513"/>
    </source>
</evidence>
<keyword evidence="3" id="KW-0808">Transferase</keyword>
<dbReference type="SUPFAM" id="SSF56112">
    <property type="entry name" value="Protein kinase-like (PK-like)"/>
    <property type="match status" value="1"/>
</dbReference>
<evidence type="ECO:0000256" key="7">
    <source>
        <dbReference type="ARBA" id="ARBA00047899"/>
    </source>
</evidence>
<name>A0A8T0CHT3_CORYI</name>
<dbReference type="Proteomes" id="UP000806378">
    <property type="component" value="Unassembled WGS sequence"/>
</dbReference>
<evidence type="ECO:0000256" key="5">
    <source>
        <dbReference type="ARBA" id="ARBA00022777"/>
    </source>
</evidence>
<evidence type="ECO:0000256" key="6">
    <source>
        <dbReference type="ARBA" id="ARBA00022840"/>
    </source>
</evidence>
<dbReference type="EC" id="2.7.11.1" evidence="1"/>
<keyword evidence="4" id="KW-0547">Nucleotide-binding</keyword>
<accession>A0A8T0CHT3</accession>
<dbReference type="EMBL" id="MU091281">
    <property type="protein sequence ID" value="KAF7847093.1"/>
    <property type="molecule type" value="Genomic_DNA"/>
</dbReference>
<dbReference type="Gene3D" id="1.10.510.10">
    <property type="entry name" value="Transferase(Phosphotransferase) domain 1"/>
    <property type="match status" value="1"/>
</dbReference>
<keyword evidence="2" id="KW-0723">Serine/threonine-protein kinase</keyword>
<evidence type="ECO:0000313" key="11">
    <source>
        <dbReference type="Proteomes" id="UP000806378"/>
    </source>
</evidence>
<protein>
    <recommendedName>
        <fullName evidence="1">non-specific serine/threonine protein kinase</fullName>
        <ecNumber evidence="1">2.7.11.1</ecNumber>
    </recommendedName>
</protein>
<dbReference type="PANTHER" id="PTHR45637">
    <property type="entry name" value="FLIPPASE KINASE 1-RELATED"/>
    <property type="match status" value="1"/>
</dbReference>
<comment type="catalytic activity">
    <reaction evidence="7">
        <text>L-threonyl-[protein] + ATP = O-phospho-L-threonyl-[protein] + ADP + H(+)</text>
        <dbReference type="Rhea" id="RHEA:46608"/>
        <dbReference type="Rhea" id="RHEA-COMP:11060"/>
        <dbReference type="Rhea" id="RHEA-COMP:11605"/>
        <dbReference type="ChEBI" id="CHEBI:15378"/>
        <dbReference type="ChEBI" id="CHEBI:30013"/>
        <dbReference type="ChEBI" id="CHEBI:30616"/>
        <dbReference type="ChEBI" id="CHEBI:61977"/>
        <dbReference type="ChEBI" id="CHEBI:456216"/>
        <dbReference type="EC" id="2.7.11.1"/>
    </reaction>
</comment>
<proteinExistence type="predicted"/>
<organism evidence="10 11">
    <name type="scientific">Corymbia citriodora subsp. variegata</name>
    <dbReference type="NCBI Taxonomy" id="360336"/>
    <lineage>
        <taxon>Eukaryota</taxon>
        <taxon>Viridiplantae</taxon>
        <taxon>Streptophyta</taxon>
        <taxon>Embryophyta</taxon>
        <taxon>Tracheophyta</taxon>
        <taxon>Spermatophyta</taxon>
        <taxon>Magnoliopsida</taxon>
        <taxon>eudicotyledons</taxon>
        <taxon>Gunneridae</taxon>
        <taxon>Pentapetalae</taxon>
        <taxon>rosids</taxon>
        <taxon>malvids</taxon>
        <taxon>Myrtales</taxon>
        <taxon>Myrtaceae</taxon>
        <taxon>Myrtoideae</taxon>
        <taxon>Eucalypteae</taxon>
        <taxon>Corymbia</taxon>
    </lineage>
</organism>
<dbReference type="InterPro" id="IPR011009">
    <property type="entry name" value="Kinase-like_dom_sf"/>
</dbReference>
<feature type="compositionally biased region" description="Polar residues" evidence="9">
    <location>
        <begin position="73"/>
        <end position="83"/>
    </location>
</feature>
<comment type="catalytic activity">
    <reaction evidence="8">
        <text>L-seryl-[protein] + ATP = O-phospho-L-seryl-[protein] + ADP + H(+)</text>
        <dbReference type="Rhea" id="RHEA:17989"/>
        <dbReference type="Rhea" id="RHEA-COMP:9863"/>
        <dbReference type="Rhea" id="RHEA-COMP:11604"/>
        <dbReference type="ChEBI" id="CHEBI:15378"/>
        <dbReference type="ChEBI" id="CHEBI:29999"/>
        <dbReference type="ChEBI" id="CHEBI:30616"/>
        <dbReference type="ChEBI" id="CHEBI:83421"/>
        <dbReference type="ChEBI" id="CHEBI:456216"/>
        <dbReference type="EC" id="2.7.11.1"/>
    </reaction>
</comment>
<evidence type="ECO:0000256" key="9">
    <source>
        <dbReference type="SAM" id="MobiDB-lite"/>
    </source>
</evidence>
<dbReference type="GO" id="GO:0004674">
    <property type="term" value="F:protein serine/threonine kinase activity"/>
    <property type="evidence" value="ECO:0007669"/>
    <property type="project" value="UniProtKB-KW"/>
</dbReference>
<comment type="caution">
    <text evidence="10">The sequence shown here is derived from an EMBL/GenBank/DDBJ whole genome shotgun (WGS) entry which is preliminary data.</text>
</comment>
<dbReference type="Gramene" id="rna-gnl|WGS:JABURB|Cocit.L3372.1">
    <property type="protein sequence ID" value="cds-KAF7847093.1"/>
    <property type="gene ID" value="gene-BT93_L3372"/>
</dbReference>
<evidence type="ECO:0000256" key="3">
    <source>
        <dbReference type="ARBA" id="ARBA00022679"/>
    </source>
</evidence>
<dbReference type="GO" id="GO:0005524">
    <property type="term" value="F:ATP binding"/>
    <property type="evidence" value="ECO:0007669"/>
    <property type="project" value="UniProtKB-KW"/>
</dbReference>
<keyword evidence="6" id="KW-0067">ATP-binding</keyword>
<dbReference type="OrthoDB" id="3638488at2759"/>
<feature type="region of interest" description="Disordered" evidence="9">
    <location>
        <begin position="62"/>
        <end position="88"/>
    </location>
</feature>
<keyword evidence="11" id="KW-1185">Reference proteome</keyword>
<keyword evidence="5" id="KW-0418">Kinase</keyword>
<gene>
    <name evidence="10" type="ORF">BT93_L3372</name>
</gene>
<dbReference type="AlphaFoldDB" id="A0A8T0CHT3"/>
<reference evidence="10" key="1">
    <citation type="submission" date="2020-05" db="EMBL/GenBank/DDBJ databases">
        <title>WGS assembly of Corymbia citriodora subspecies variegata.</title>
        <authorList>
            <person name="Barry K."/>
            <person name="Hundley H."/>
            <person name="Shu S."/>
            <person name="Jenkins J."/>
            <person name="Grimwood J."/>
            <person name="Baten A."/>
        </authorList>
    </citation>
    <scope>NUCLEOTIDE SEQUENCE</scope>
    <source>
        <strain evidence="10">CV2-018</strain>
    </source>
</reference>
<evidence type="ECO:0000256" key="8">
    <source>
        <dbReference type="ARBA" id="ARBA00048679"/>
    </source>
</evidence>
<evidence type="ECO:0000313" key="10">
    <source>
        <dbReference type="EMBL" id="KAF7847093.1"/>
    </source>
</evidence>
<sequence length="101" mass="11526">MGDLHALRQRHQVRVLIRGLLVKELQHRLAYRRGATEIKQHPFFQSVNWALIRCANPLDVPRPVAPESPMKPASSTPQTSESEVTGVDMKPSGYYLEIDFF</sequence>
<evidence type="ECO:0000256" key="4">
    <source>
        <dbReference type="ARBA" id="ARBA00022741"/>
    </source>
</evidence>
<evidence type="ECO:0000256" key="2">
    <source>
        <dbReference type="ARBA" id="ARBA00022527"/>
    </source>
</evidence>